<dbReference type="Pfam" id="PF03069">
    <property type="entry name" value="FmdA_AmdA"/>
    <property type="match status" value="1"/>
</dbReference>
<dbReference type="PANTHER" id="PTHR31891">
    <property type="entry name" value="FORMAMIDASE C869.04-RELATED"/>
    <property type="match status" value="1"/>
</dbReference>
<reference evidence="1" key="1">
    <citation type="submission" date="2023-02" db="EMBL/GenBank/DDBJ databases">
        <title>Identification and recombinant expression of a fungal hydrolase from Papiliotrema laurentii that hydrolyzes apple cutin and clears colloidal polyester polyurethane.</title>
        <authorList>
            <consortium name="DOE Joint Genome Institute"/>
            <person name="Roman V.A."/>
            <person name="Bojanowski C."/>
            <person name="Crable B.R."/>
            <person name="Wagner D.N."/>
            <person name="Hung C.S."/>
            <person name="Nadeau L.J."/>
            <person name="Schratz L."/>
            <person name="Haridas S."/>
            <person name="Pangilinan J."/>
            <person name="Lipzen A."/>
            <person name="Na H."/>
            <person name="Yan M."/>
            <person name="Ng V."/>
            <person name="Grigoriev I.V."/>
            <person name="Spatafora J.W."/>
            <person name="Barlow D."/>
            <person name="Biffinger J."/>
            <person name="Kelley-Loughnane N."/>
            <person name="Varaljay V.A."/>
            <person name="Crookes-Goodson W.J."/>
        </authorList>
    </citation>
    <scope>NUCLEOTIDE SEQUENCE</scope>
    <source>
        <strain evidence="1">5307AH</strain>
    </source>
</reference>
<dbReference type="SUPFAM" id="SSF141130">
    <property type="entry name" value="Acetamidase/Formamidase-like"/>
    <property type="match status" value="1"/>
</dbReference>
<gene>
    <name evidence="1" type="ORF">DB88DRAFT_513115</name>
</gene>
<dbReference type="Gene3D" id="2.60.120.580">
    <property type="entry name" value="Acetamidase/Formamidase-like domains"/>
    <property type="match status" value="1"/>
</dbReference>
<keyword evidence="2" id="KW-1185">Reference proteome</keyword>
<sequence length="440" mass="47529">MPHIPLVQKLAPPRRGEAIPTLVHIDPHKPGQEQANIHTRWHPDIPCVGTISPGEPFKVECIDFSGRQVSNDDCADDILDLDHDTDHHLSGPFFVPNAQPGDVLEIDILDVRPFDSQPWGYSVTLPGMGSLDEPDAPPRVTKTIWDFHGVETSSRHVPHVSFHGRPHPGVIGTAPSAEVLAQWTKRESELAQRLEAQGGGREAGVSLPKSRGAYVGQDLDSELREKIYREGARTSPGREHGGNIDIASLVRGSKVYLPVYVPGAKLSVGDLHFSEGDGEPTTAIEMSGIVTLRVTLLPQGVSRLCLRSPMYITSPSEPLYPRRLVFTGLSTLPDGTQTDSGGLEAYRNAALGAIDYLVKFGFTREQAYILMSVAPVETKVVATANRPNFVVSLGLPLDIFHFDISPGGLANAPYTITGPAYLSDERAAQEGNVAGHASGH</sequence>
<evidence type="ECO:0000313" key="2">
    <source>
        <dbReference type="Proteomes" id="UP001182556"/>
    </source>
</evidence>
<dbReference type="InterPro" id="IPR004304">
    <property type="entry name" value="FmdA_AmdA"/>
</dbReference>
<dbReference type="AlphaFoldDB" id="A0AAD9CTX0"/>
<dbReference type="PANTHER" id="PTHR31891:SF1">
    <property type="entry name" value="FORMAMIDASE C869.04-RELATED"/>
    <property type="match status" value="1"/>
</dbReference>
<evidence type="ECO:0000313" key="1">
    <source>
        <dbReference type="EMBL" id="KAK1921856.1"/>
    </source>
</evidence>
<dbReference type="GO" id="GO:0016811">
    <property type="term" value="F:hydrolase activity, acting on carbon-nitrogen (but not peptide) bonds, in linear amides"/>
    <property type="evidence" value="ECO:0007669"/>
    <property type="project" value="InterPro"/>
</dbReference>
<proteinExistence type="predicted"/>
<comment type="caution">
    <text evidence="1">The sequence shown here is derived from an EMBL/GenBank/DDBJ whole genome shotgun (WGS) entry which is preliminary data.</text>
</comment>
<accession>A0AAD9CTX0</accession>
<organism evidence="1 2">
    <name type="scientific">Papiliotrema laurentii</name>
    <name type="common">Cryptococcus laurentii</name>
    <dbReference type="NCBI Taxonomy" id="5418"/>
    <lineage>
        <taxon>Eukaryota</taxon>
        <taxon>Fungi</taxon>
        <taxon>Dikarya</taxon>
        <taxon>Basidiomycota</taxon>
        <taxon>Agaricomycotina</taxon>
        <taxon>Tremellomycetes</taxon>
        <taxon>Tremellales</taxon>
        <taxon>Rhynchogastremaceae</taxon>
        <taxon>Papiliotrema</taxon>
    </lineage>
</organism>
<protein>
    <submittedName>
        <fullName evidence="1">Formamidase</fullName>
    </submittedName>
</protein>
<dbReference type="Proteomes" id="UP001182556">
    <property type="component" value="Unassembled WGS sequence"/>
</dbReference>
<name>A0AAD9CTX0_PAPLA</name>
<dbReference type="EMBL" id="JAODAN010000010">
    <property type="protein sequence ID" value="KAK1921856.1"/>
    <property type="molecule type" value="Genomic_DNA"/>
</dbReference>